<dbReference type="EMBL" id="JARYMX010000013">
    <property type="protein sequence ID" value="KAJ9536624.1"/>
    <property type="molecule type" value="Genomic_DNA"/>
</dbReference>
<accession>A0AA38S4R6</accession>
<evidence type="ECO:0000313" key="1">
    <source>
        <dbReference type="EMBL" id="KAJ9536624.1"/>
    </source>
</evidence>
<reference evidence="1" key="1">
    <citation type="submission" date="2023-03" db="EMBL/GenBank/DDBJ databases">
        <title>Chromosome-scale reference genome and RAD-based genetic map of yellow starthistle (Centaurea solstitialis) reveal putative structural variation and QTLs associated with invader traits.</title>
        <authorList>
            <person name="Reatini B."/>
            <person name="Cang F.A."/>
            <person name="Jiang Q."/>
            <person name="Mckibben M.T.W."/>
            <person name="Barker M.S."/>
            <person name="Rieseberg L.H."/>
            <person name="Dlugosch K.M."/>
        </authorList>
    </citation>
    <scope>NUCLEOTIDE SEQUENCE</scope>
    <source>
        <strain evidence="1">CAN-66</strain>
        <tissue evidence="1">Leaf</tissue>
    </source>
</reference>
<comment type="caution">
    <text evidence="1">The sequence shown here is derived from an EMBL/GenBank/DDBJ whole genome shotgun (WGS) entry which is preliminary data.</text>
</comment>
<evidence type="ECO:0000313" key="2">
    <source>
        <dbReference type="Proteomes" id="UP001172457"/>
    </source>
</evidence>
<name>A0AA38S4R6_9ASTR</name>
<proteinExistence type="predicted"/>
<dbReference type="Proteomes" id="UP001172457">
    <property type="component" value="Unassembled WGS sequence"/>
</dbReference>
<organism evidence="1 2">
    <name type="scientific">Centaurea solstitialis</name>
    <name type="common">yellow star-thistle</name>
    <dbReference type="NCBI Taxonomy" id="347529"/>
    <lineage>
        <taxon>Eukaryota</taxon>
        <taxon>Viridiplantae</taxon>
        <taxon>Streptophyta</taxon>
        <taxon>Embryophyta</taxon>
        <taxon>Tracheophyta</taxon>
        <taxon>Spermatophyta</taxon>
        <taxon>Magnoliopsida</taxon>
        <taxon>eudicotyledons</taxon>
        <taxon>Gunneridae</taxon>
        <taxon>Pentapetalae</taxon>
        <taxon>asterids</taxon>
        <taxon>campanulids</taxon>
        <taxon>Asterales</taxon>
        <taxon>Asteraceae</taxon>
        <taxon>Carduoideae</taxon>
        <taxon>Cardueae</taxon>
        <taxon>Centaureinae</taxon>
        <taxon>Centaurea</taxon>
    </lineage>
</organism>
<protein>
    <submittedName>
        <fullName evidence="1">Uncharacterized protein</fullName>
    </submittedName>
</protein>
<gene>
    <name evidence="1" type="ORF">OSB04_un000173</name>
</gene>
<sequence length="129" mass="15057">MLFIARAPKLMIHKLVLAASVYMIWRERNNRLFTDKKKLPDQVVRDIRAVVHMRIGDTSKKVKQSQRMEIKEESQASKSKKEALMSKSKVYNSFLKFFWVEDVLGVLEVFLVKKIRSDVSSLKLLCLVT</sequence>
<dbReference type="AlphaFoldDB" id="A0AA38S4R6"/>
<keyword evidence="2" id="KW-1185">Reference proteome</keyword>